<feature type="DNA-binding region" description="H-T-H motif" evidence="2">
    <location>
        <begin position="33"/>
        <end position="52"/>
    </location>
</feature>
<dbReference type="Pfam" id="PF00440">
    <property type="entry name" value="TetR_N"/>
    <property type="match status" value="1"/>
</dbReference>
<dbReference type="InterPro" id="IPR050624">
    <property type="entry name" value="HTH-type_Tx_Regulator"/>
</dbReference>
<dbReference type="InterPro" id="IPR013570">
    <property type="entry name" value="Tscrpt_reg_YsiA_C"/>
</dbReference>
<dbReference type="GO" id="GO:0003677">
    <property type="term" value="F:DNA binding"/>
    <property type="evidence" value="ECO:0007669"/>
    <property type="project" value="UniProtKB-UniRule"/>
</dbReference>
<dbReference type="Pfam" id="PF08359">
    <property type="entry name" value="TetR_C_4"/>
    <property type="match status" value="1"/>
</dbReference>
<proteinExistence type="predicted"/>
<reference evidence="5" key="1">
    <citation type="submission" date="2015-12" db="EMBL/GenBank/DDBJ databases">
        <authorList>
            <person name="Shamseldin A."/>
            <person name="Moawad H."/>
            <person name="Abd El-Rahim W.M."/>
            <person name="Sadowsky M.J."/>
        </authorList>
    </citation>
    <scope>NUCLEOTIDE SEQUENCE [LARGE SCALE GENOMIC DNA]</scope>
    <source>
        <strain evidence="5">2538-88</strain>
    </source>
</reference>
<evidence type="ECO:0000256" key="1">
    <source>
        <dbReference type="ARBA" id="ARBA00023125"/>
    </source>
</evidence>
<dbReference type="AlphaFoldDB" id="A0A151L1T9"/>
<evidence type="ECO:0000259" key="3">
    <source>
        <dbReference type="PROSITE" id="PS50977"/>
    </source>
</evidence>
<dbReference type="SUPFAM" id="SSF46689">
    <property type="entry name" value="Homeodomain-like"/>
    <property type="match status" value="1"/>
</dbReference>
<dbReference type="PANTHER" id="PTHR43479">
    <property type="entry name" value="ACREF/ENVCD OPERON REPRESSOR-RELATED"/>
    <property type="match status" value="1"/>
</dbReference>
<comment type="caution">
    <text evidence="4">The sequence shown here is derived from an EMBL/GenBank/DDBJ whole genome shotgun (WGS) entry which is preliminary data.</text>
</comment>
<dbReference type="SUPFAM" id="SSF48498">
    <property type="entry name" value="Tetracyclin repressor-like, C-terminal domain"/>
    <property type="match status" value="1"/>
</dbReference>
<keyword evidence="1 2" id="KW-0238">DNA-binding</keyword>
<dbReference type="PROSITE" id="PS50977">
    <property type="entry name" value="HTH_TETR_2"/>
    <property type="match status" value="1"/>
</dbReference>
<dbReference type="Gene3D" id="1.10.357.10">
    <property type="entry name" value="Tetracycline Repressor, domain 2"/>
    <property type="match status" value="1"/>
</dbReference>
<dbReference type="InterPro" id="IPR036271">
    <property type="entry name" value="Tet_transcr_reg_TetR-rel_C_sf"/>
</dbReference>
<name>A0A151L1T9_9VIBR</name>
<organism evidence="4 5">
    <name type="scientific">Vibrio cidicii</name>
    <dbReference type="NCBI Taxonomy" id="1763883"/>
    <lineage>
        <taxon>Bacteria</taxon>
        <taxon>Pseudomonadati</taxon>
        <taxon>Pseudomonadota</taxon>
        <taxon>Gammaproteobacteria</taxon>
        <taxon>Vibrionales</taxon>
        <taxon>Vibrionaceae</taxon>
        <taxon>Vibrio</taxon>
    </lineage>
</organism>
<dbReference type="PANTHER" id="PTHR43479:SF11">
    <property type="entry name" value="ACREF_ENVCD OPERON REPRESSOR-RELATED"/>
    <property type="match status" value="1"/>
</dbReference>
<dbReference type="Proteomes" id="UP000075346">
    <property type="component" value="Unassembled WGS sequence"/>
</dbReference>
<dbReference type="Gene3D" id="1.10.10.60">
    <property type="entry name" value="Homeodomain-like"/>
    <property type="match status" value="1"/>
</dbReference>
<dbReference type="InterPro" id="IPR009057">
    <property type="entry name" value="Homeodomain-like_sf"/>
</dbReference>
<dbReference type="InterPro" id="IPR001647">
    <property type="entry name" value="HTH_TetR"/>
</dbReference>
<protein>
    <recommendedName>
        <fullName evidence="3">HTH tetR-type domain-containing protein</fullName>
    </recommendedName>
</protein>
<evidence type="ECO:0000256" key="2">
    <source>
        <dbReference type="PROSITE-ProRule" id="PRU00335"/>
    </source>
</evidence>
<evidence type="ECO:0000313" key="5">
    <source>
        <dbReference type="Proteomes" id="UP000075346"/>
    </source>
</evidence>
<evidence type="ECO:0000313" key="4">
    <source>
        <dbReference type="EMBL" id="KYN90229.1"/>
    </source>
</evidence>
<gene>
    <name evidence="4" type="ORF">ATY37_10440</name>
</gene>
<feature type="domain" description="HTH tetR-type" evidence="3">
    <location>
        <begin position="10"/>
        <end position="70"/>
    </location>
</feature>
<dbReference type="EMBL" id="LOBR01000003">
    <property type="protein sequence ID" value="KYN90229.1"/>
    <property type="molecule type" value="Genomic_DNA"/>
</dbReference>
<accession>A0A151L1T9</accession>
<sequence>MVRTSNLTSEERKKKTVQAVVKLCKEEEPSSLTTANIAKEMNVTQGALFRHFPSKDSIWEAVALWVSGHILQLLESEVSEEKTPIENLNSIYKAHVKFISSHPGIPRFMFSKLIDRDKNPSQKIISSLMFQYRNILAEQIKKGIERGCISSKVNVDAAISLYIGSIQGLAVSLLLDNKEVNMNLLADNMFDIFIEGIESKV</sequence>
<dbReference type="RefSeq" id="WP_061896232.1">
    <property type="nucleotide sequence ID" value="NZ_LOBR01000003.1"/>
</dbReference>